<dbReference type="InterPro" id="IPR043737">
    <property type="entry name" value="DUF5682"/>
</dbReference>
<name>A0A1X2FI72_9MYCO</name>
<gene>
    <name evidence="1" type="ORF">AWC31_16985</name>
</gene>
<organism evidence="1 2">
    <name type="scientific">Mycolicibacterium wolinskyi</name>
    <dbReference type="NCBI Taxonomy" id="59750"/>
    <lineage>
        <taxon>Bacteria</taxon>
        <taxon>Bacillati</taxon>
        <taxon>Actinomycetota</taxon>
        <taxon>Actinomycetes</taxon>
        <taxon>Mycobacteriales</taxon>
        <taxon>Mycobacteriaceae</taxon>
        <taxon>Mycolicibacterium</taxon>
    </lineage>
</organism>
<dbReference type="PANTHER" id="PTHR30634:SF14">
    <property type="match status" value="1"/>
</dbReference>
<dbReference type="Proteomes" id="UP000193964">
    <property type="component" value="Unassembled WGS sequence"/>
</dbReference>
<protein>
    <submittedName>
        <fullName evidence="1">Uncharacterized protein</fullName>
    </submittedName>
</protein>
<dbReference type="Pfam" id="PF18934">
    <property type="entry name" value="DUF5682"/>
    <property type="match status" value="1"/>
</dbReference>
<proteinExistence type="predicted"/>
<accession>A0A1X2FI72</accession>
<comment type="caution">
    <text evidence="1">The sequence shown here is derived from an EMBL/GenBank/DDBJ whole genome shotgun (WGS) entry which is preliminary data.</text>
</comment>
<evidence type="ECO:0000313" key="2">
    <source>
        <dbReference type="Proteomes" id="UP000193964"/>
    </source>
</evidence>
<sequence length="751" mass="81196">MGRLLSSVARRAELVTETHVLGIRHHGPGSARAMLSELDRIQPDVVLIEGPADADRLTGDVADADMVPPVAIMAYAVDDPAISAFWPFGEFSPEWQAMRWAASHRVPVRFCDLPAATVLAQRDERHGEPSRVRVDPIAALAEAAGYDDPERWWDDVVESRTDGTGFEAITEAMRTVRELEPGHDDKVELQREAYMRQVIRKAVKEYASIVVVCGAWHAPALQISGAPRVRAGKFPAATADSALLRGLPKVKSAVVWVPWTHSRLAAASGYGAGVRSPGWYQHVFAERDRPVETWLTLAARALRSRDIFVSSAHVIEGVRLANALAAMRGRAHPGLSEVNEATEAVLCEGSDARFGLILRELVVGEKLGSIPEHLPMVPLSADITKRQKSLRLKPDATARQVTLDLRKPNDLAKSQLLHCLSTLDIPWGEPDDVGGQGTFKEAWVLQWQPEFAVQIIMSSVWGNTVYRACRAKLTDKADNATHLGQVTAAIEAALLGGVDDAVSQLLTVLENKAAVDRDLTELMAALPALARSLRYGDVRRTDAGALGVVTTSLLRRVNVGLPATLTGLGPDASAEMLTHVNAVTETVDLLESQVRAEWLTTIARLADRGDLHGSLVGRFVRICVDGGVFNTTEAAARMRRALSVGATAEEKSAWIEGFLSGSGLLLVHDVELLGVIDEWLTGLSVDEFTDVLPLVRRTFSTFDAGIKRNIGHAVSTAGLAPRPQFGIDADRARPAVLAAAAIFAGSADRDR</sequence>
<evidence type="ECO:0000313" key="1">
    <source>
        <dbReference type="EMBL" id="ORX18087.1"/>
    </source>
</evidence>
<reference evidence="1 2" key="1">
    <citation type="submission" date="2016-01" db="EMBL/GenBank/DDBJ databases">
        <title>The new phylogeny of the genus Mycobacterium.</title>
        <authorList>
            <person name="Tarcisio F."/>
            <person name="Conor M."/>
            <person name="Antonella G."/>
            <person name="Elisabetta G."/>
            <person name="Giulia F.S."/>
            <person name="Sara T."/>
            <person name="Anna F."/>
            <person name="Clotilde B."/>
            <person name="Roberto B."/>
            <person name="Veronica D.S."/>
            <person name="Fabio R."/>
            <person name="Monica P."/>
            <person name="Olivier J."/>
            <person name="Enrico T."/>
            <person name="Nicola S."/>
        </authorList>
    </citation>
    <scope>NUCLEOTIDE SEQUENCE [LARGE SCALE GENOMIC DNA]</scope>
    <source>
        <strain evidence="1 2">ATCC 700010</strain>
    </source>
</reference>
<dbReference type="OrthoDB" id="9768066at2"/>
<dbReference type="AlphaFoldDB" id="A0A1X2FI72"/>
<dbReference type="InterPro" id="IPR050458">
    <property type="entry name" value="LolB"/>
</dbReference>
<dbReference type="PANTHER" id="PTHR30634">
    <property type="entry name" value="OUTER MEMBRANE LOLAB LIPOPROTEIN INSERTION APPARATUS"/>
    <property type="match status" value="1"/>
</dbReference>
<dbReference type="EMBL" id="LQQA01000006">
    <property type="protein sequence ID" value="ORX18087.1"/>
    <property type="molecule type" value="Genomic_DNA"/>
</dbReference>